<accession>A0A8T8WMP4</accession>
<dbReference type="InterPro" id="IPR000571">
    <property type="entry name" value="Znf_CCCH"/>
</dbReference>
<dbReference type="RefSeq" id="XP_025522573.1">
    <property type="nucleotide sequence ID" value="XM_025674011.1"/>
</dbReference>
<evidence type="ECO:0000313" key="6">
    <source>
        <dbReference type="EMBL" id="RAH76679.1"/>
    </source>
</evidence>
<dbReference type="PANTHER" id="PTHR37543">
    <property type="entry name" value="CCCH ZINC FINGER DNA BINDING PROTEIN (AFU_ORTHOLOGUE AFUA_5G12760)"/>
    <property type="match status" value="1"/>
</dbReference>
<dbReference type="Pfam" id="PF25542">
    <property type="entry name" value="zf-CCCH_12"/>
    <property type="match status" value="1"/>
</dbReference>
<keyword evidence="2 4" id="KW-0863">Zinc-finger</keyword>
<evidence type="ECO:0000259" key="5">
    <source>
        <dbReference type="PROSITE" id="PS50103"/>
    </source>
</evidence>
<dbReference type="GO" id="GO:0008270">
    <property type="term" value="F:zinc ion binding"/>
    <property type="evidence" value="ECO:0007669"/>
    <property type="project" value="UniProtKB-KW"/>
</dbReference>
<dbReference type="PANTHER" id="PTHR37543:SF1">
    <property type="entry name" value="CCCH ZINC FINGER DNA BINDING PROTEIN (AFU_ORTHOLOGUE AFUA_5G12760)"/>
    <property type="match status" value="1"/>
</dbReference>
<feature type="domain" description="C3H1-type" evidence="5">
    <location>
        <begin position="344"/>
        <end position="372"/>
    </location>
</feature>
<dbReference type="SMART" id="SM00356">
    <property type="entry name" value="ZnF_C3H1"/>
    <property type="match status" value="1"/>
</dbReference>
<dbReference type="InterPro" id="IPR057683">
    <property type="entry name" value="DUF7923"/>
</dbReference>
<dbReference type="Pfam" id="PF25540">
    <property type="entry name" value="DUF7923"/>
    <property type="match status" value="1"/>
</dbReference>
<dbReference type="InterPro" id="IPR029063">
    <property type="entry name" value="SAM-dependent_MTases_sf"/>
</dbReference>
<dbReference type="Gene3D" id="3.40.50.150">
    <property type="entry name" value="Vaccinia Virus protein VP39"/>
    <property type="match status" value="1"/>
</dbReference>
<keyword evidence="3 4" id="KW-0862">Zinc</keyword>
<dbReference type="PROSITE" id="PS50103">
    <property type="entry name" value="ZF_C3H1"/>
    <property type="match status" value="1"/>
</dbReference>
<dbReference type="OrthoDB" id="2270193at2759"/>
<organism evidence="6 7">
    <name type="scientific">Aspergillus japonicus CBS 114.51</name>
    <dbReference type="NCBI Taxonomy" id="1448312"/>
    <lineage>
        <taxon>Eukaryota</taxon>
        <taxon>Fungi</taxon>
        <taxon>Dikarya</taxon>
        <taxon>Ascomycota</taxon>
        <taxon>Pezizomycotina</taxon>
        <taxon>Eurotiomycetes</taxon>
        <taxon>Eurotiomycetidae</taxon>
        <taxon>Eurotiales</taxon>
        <taxon>Aspergillaceae</taxon>
        <taxon>Aspergillus</taxon>
        <taxon>Aspergillus subgen. Circumdati</taxon>
    </lineage>
</organism>
<feature type="zinc finger region" description="C3H1-type" evidence="4">
    <location>
        <begin position="344"/>
        <end position="372"/>
    </location>
</feature>
<proteinExistence type="predicted"/>
<evidence type="ECO:0000256" key="2">
    <source>
        <dbReference type="ARBA" id="ARBA00022771"/>
    </source>
</evidence>
<dbReference type="Proteomes" id="UP000249497">
    <property type="component" value="Unassembled WGS sequence"/>
</dbReference>
<evidence type="ECO:0000313" key="7">
    <source>
        <dbReference type="Proteomes" id="UP000249497"/>
    </source>
</evidence>
<dbReference type="EMBL" id="KZ824861">
    <property type="protein sequence ID" value="RAH76679.1"/>
    <property type="molecule type" value="Genomic_DNA"/>
</dbReference>
<evidence type="ECO:0000256" key="4">
    <source>
        <dbReference type="PROSITE-ProRule" id="PRU00723"/>
    </source>
</evidence>
<gene>
    <name evidence="6" type="ORF">BO86DRAFT_404429</name>
</gene>
<evidence type="ECO:0000256" key="3">
    <source>
        <dbReference type="ARBA" id="ARBA00022833"/>
    </source>
</evidence>
<keyword evidence="7" id="KW-1185">Reference proteome</keyword>
<name>A0A8T8WMP4_ASPJA</name>
<dbReference type="InterPro" id="IPR036855">
    <property type="entry name" value="Znf_CCCH_sf"/>
</dbReference>
<sequence length="457" mass="51093">MEHSIEELRKIYAELCATEAKRTTLVEGLFAHIDGLQLELKESKCQTEEYKRLYDSYRGDYLESEKQYQAVLHSQAKLNYVSVLIDGDSMNFQESLVRGEESGGNKAAHLLIETIQTHLRTVDQDISPDISIRIRVYANVEGLSKAYRCSQILESDSSMRAFIHGFNKDNRLCDIVDVGYGKECADRKLEALFVQDIRDVHCRRVIFCASTDNGYARVLKPYLESGRISLGEGPPFAREMQGLAETLPVVPLGDVFMEEKLKSERRGSFGTFETADTPPRTPTRSYALAAARAALSPQPVLPLMTTTPASTATLKGFDAKVFLNAKGQRVDRSLTYPNHVAAQLRREKLCNRFHLLGDCSYGDQCTHKHGESLSQEQRVALTAIARQSCNVYQDTRAAQFQAQFDMTMMAFNAGIERVRLQWQTLLEAAGLAVVGVWDSVDEGGVGIVEAMKLSYCT</sequence>
<dbReference type="AlphaFoldDB" id="A0A8T8WMP4"/>
<protein>
    <recommendedName>
        <fullName evidence="5">C3H1-type domain-containing protein</fullName>
    </recommendedName>
</protein>
<evidence type="ECO:0000256" key="1">
    <source>
        <dbReference type="ARBA" id="ARBA00022723"/>
    </source>
</evidence>
<keyword evidence="1 4" id="KW-0479">Metal-binding</keyword>
<dbReference type="Gene3D" id="4.10.1000.10">
    <property type="entry name" value="Zinc finger, CCCH-type"/>
    <property type="match status" value="1"/>
</dbReference>
<dbReference type="SUPFAM" id="SSF90229">
    <property type="entry name" value="CCCH zinc finger"/>
    <property type="match status" value="1"/>
</dbReference>
<reference evidence="6 7" key="1">
    <citation type="submission" date="2018-02" db="EMBL/GenBank/DDBJ databases">
        <title>The genomes of Aspergillus section Nigri reveals drivers in fungal speciation.</title>
        <authorList>
            <consortium name="DOE Joint Genome Institute"/>
            <person name="Vesth T.C."/>
            <person name="Nybo J."/>
            <person name="Theobald S."/>
            <person name="Brandl J."/>
            <person name="Frisvad J.C."/>
            <person name="Nielsen K.F."/>
            <person name="Lyhne E.K."/>
            <person name="Kogle M.E."/>
            <person name="Kuo A."/>
            <person name="Riley R."/>
            <person name="Clum A."/>
            <person name="Nolan M."/>
            <person name="Lipzen A."/>
            <person name="Salamov A."/>
            <person name="Henrissat B."/>
            <person name="Wiebenga A."/>
            <person name="De vries R.P."/>
            <person name="Grigoriev I.V."/>
            <person name="Mortensen U.H."/>
            <person name="Andersen M.R."/>
            <person name="Baker S.E."/>
        </authorList>
    </citation>
    <scope>NUCLEOTIDE SEQUENCE [LARGE SCALE GENOMIC DNA]</scope>
    <source>
        <strain evidence="6 7">CBS 114.51</strain>
    </source>
</reference>
<dbReference type="GeneID" id="37177703"/>